<feature type="transmembrane region" description="Helical" evidence="15">
    <location>
        <begin position="140"/>
        <end position="158"/>
    </location>
</feature>
<evidence type="ECO:0000313" key="16">
    <source>
        <dbReference type="EMBL" id="QIV24585.1"/>
    </source>
</evidence>
<evidence type="ECO:0000256" key="8">
    <source>
        <dbReference type="ARBA" id="ARBA00022967"/>
    </source>
</evidence>
<organism evidence="16">
    <name type="scientific">Cnemoplites australis</name>
    <dbReference type="NCBI Taxonomy" id="2547837"/>
    <lineage>
        <taxon>Eukaryota</taxon>
        <taxon>Metazoa</taxon>
        <taxon>Ecdysozoa</taxon>
        <taxon>Arthropoda</taxon>
        <taxon>Hexapoda</taxon>
        <taxon>Insecta</taxon>
        <taxon>Pterygota</taxon>
        <taxon>Neoptera</taxon>
        <taxon>Endopterygota</taxon>
        <taxon>Coleoptera</taxon>
        <taxon>Polyphaga</taxon>
        <taxon>Cucujiformia</taxon>
        <taxon>Chrysomeloidea</taxon>
        <taxon>Cerambycidae</taxon>
        <taxon>Prioninae</taxon>
        <taxon>Macrotomini</taxon>
        <taxon>Cnemoplites</taxon>
    </lineage>
</organism>
<evidence type="ECO:0000256" key="15">
    <source>
        <dbReference type="RuleBase" id="RU004430"/>
    </source>
</evidence>
<evidence type="ECO:0000256" key="9">
    <source>
        <dbReference type="ARBA" id="ARBA00022982"/>
    </source>
</evidence>
<sequence>MTMNILITTMLMLTIIFLFMNHPLSFGLILLLQTLSITLITGMMNYTFWFSYILFLIMVGGMLILFIYMTSVASNEKFKFSPKIFLLTLTMMIMSTPLLVSDSTLTNMSNFCYELSKQGAPYENALSLSKFMNTPMNSNLMLIIMYLLITLIVVVKLTNIQHGPLRQKF</sequence>
<keyword evidence="12 15" id="KW-0496">Mitochondrion</keyword>
<keyword evidence="11 15" id="KW-0520">NAD</keyword>
<reference evidence="16" key="1">
    <citation type="journal article" date="2020" name="Syst. Entomol.">
        <title>Museomics reveals extensive cryptic diversity of Australian prionine longhorn beetles with implications for their classification and conservation.</title>
        <authorList>
            <person name="Jin M."/>
            <person name="Zwick A."/>
            <person name="Slipinski A."/>
            <person name="Keyzer R."/>
            <person name="Pang H."/>
        </authorList>
    </citation>
    <scope>NUCLEOTIDE SEQUENCE</scope>
</reference>
<geneLocation type="mitochondrion" evidence="16"/>
<name>A0A6H0N5X0_9CUCU</name>
<dbReference type="PANTHER" id="PTHR11435">
    <property type="entry name" value="NADH UBIQUINONE OXIDOREDUCTASE SUBUNIT ND6"/>
    <property type="match status" value="1"/>
</dbReference>
<keyword evidence="6 15" id="KW-0679">Respiratory chain</keyword>
<evidence type="ECO:0000256" key="7">
    <source>
        <dbReference type="ARBA" id="ARBA00022692"/>
    </source>
</evidence>
<dbReference type="AlphaFoldDB" id="A0A6H0N5X0"/>
<dbReference type="EC" id="7.1.1.2" evidence="3 15"/>
<dbReference type="Pfam" id="PF00499">
    <property type="entry name" value="Oxidored_q3"/>
    <property type="match status" value="1"/>
</dbReference>
<comment type="function">
    <text evidence="15">Core subunit of the mitochondrial membrane respiratory chain NADH dehydrogenase (Complex I) which catalyzes electron transfer from NADH through the respiratory chain, using ubiquinone as an electron acceptor. Essential for the catalytic activity and assembly of complex I.</text>
</comment>
<dbReference type="InterPro" id="IPR001457">
    <property type="entry name" value="NADH_UbQ/plastoQ_OxRdtase_su6"/>
</dbReference>
<evidence type="ECO:0000256" key="11">
    <source>
        <dbReference type="ARBA" id="ARBA00023027"/>
    </source>
</evidence>
<dbReference type="GO" id="GO:0008137">
    <property type="term" value="F:NADH dehydrogenase (ubiquinone) activity"/>
    <property type="evidence" value="ECO:0007669"/>
    <property type="project" value="UniProtKB-UniRule"/>
</dbReference>
<dbReference type="InterPro" id="IPR050269">
    <property type="entry name" value="ComplexI_Subunit6"/>
</dbReference>
<evidence type="ECO:0000256" key="4">
    <source>
        <dbReference type="ARBA" id="ARBA00021095"/>
    </source>
</evidence>
<evidence type="ECO:0000256" key="5">
    <source>
        <dbReference type="ARBA" id="ARBA00022448"/>
    </source>
</evidence>
<feature type="transmembrane region" description="Helical" evidence="15">
    <location>
        <begin position="80"/>
        <end position="100"/>
    </location>
</feature>
<feature type="transmembrane region" description="Helical" evidence="15">
    <location>
        <begin position="46"/>
        <end position="68"/>
    </location>
</feature>
<comment type="catalytic activity">
    <reaction evidence="14 15">
        <text>a ubiquinone + NADH + 5 H(+)(in) = a ubiquinol + NAD(+) + 4 H(+)(out)</text>
        <dbReference type="Rhea" id="RHEA:29091"/>
        <dbReference type="Rhea" id="RHEA-COMP:9565"/>
        <dbReference type="Rhea" id="RHEA-COMP:9566"/>
        <dbReference type="ChEBI" id="CHEBI:15378"/>
        <dbReference type="ChEBI" id="CHEBI:16389"/>
        <dbReference type="ChEBI" id="CHEBI:17976"/>
        <dbReference type="ChEBI" id="CHEBI:57540"/>
        <dbReference type="ChEBI" id="CHEBI:57945"/>
        <dbReference type="EC" id="7.1.1.2"/>
    </reaction>
</comment>
<keyword evidence="13 15" id="KW-0472">Membrane</keyword>
<evidence type="ECO:0000256" key="6">
    <source>
        <dbReference type="ARBA" id="ARBA00022660"/>
    </source>
</evidence>
<proteinExistence type="inferred from homology"/>
<evidence type="ECO:0000256" key="13">
    <source>
        <dbReference type="ARBA" id="ARBA00023136"/>
    </source>
</evidence>
<comment type="subcellular location">
    <subcellularLocation>
        <location evidence="1 15">Mitochondrion membrane</location>
        <topology evidence="1 15">Multi-pass membrane protein</topology>
    </subcellularLocation>
</comment>
<keyword evidence="8 15" id="KW-1278">Translocase</keyword>
<keyword evidence="10 15" id="KW-1133">Transmembrane helix</keyword>
<dbReference type="PANTHER" id="PTHR11435:SF1">
    <property type="entry name" value="NADH-UBIQUINONE OXIDOREDUCTASE CHAIN 6"/>
    <property type="match status" value="1"/>
</dbReference>
<evidence type="ECO:0000256" key="1">
    <source>
        <dbReference type="ARBA" id="ARBA00004225"/>
    </source>
</evidence>
<protein>
    <recommendedName>
        <fullName evidence="4 15">NADH-ubiquinone oxidoreductase chain 6</fullName>
        <ecNumber evidence="3 15">7.1.1.2</ecNumber>
    </recommendedName>
</protein>
<keyword evidence="7 15" id="KW-0812">Transmembrane</keyword>
<dbReference type="EMBL" id="MK614536">
    <property type="protein sequence ID" value="QIV24585.1"/>
    <property type="molecule type" value="Genomic_DNA"/>
</dbReference>
<dbReference type="GO" id="GO:0031966">
    <property type="term" value="C:mitochondrial membrane"/>
    <property type="evidence" value="ECO:0007669"/>
    <property type="project" value="UniProtKB-SubCell"/>
</dbReference>
<keyword evidence="9 15" id="KW-0249">Electron transport</keyword>
<keyword evidence="5 15" id="KW-0813">Transport</keyword>
<keyword evidence="15" id="KW-0830">Ubiquinone</keyword>
<evidence type="ECO:0000256" key="14">
    <source>
        <dbReference type="ARBA" id="ARBA00049551"/>
    </source>
</evidence>
<evidence type="ECO:0000256" key="3">
    <source>
        <dbReference type="ARBA" id="ARBA00012944"/>
    </source>
</evidence>
<evidence type="ECO:0000256" key="10">
    <source>
        <dbReference type="ARBA" id="ARBA00022989"/>
    </source>
</evidence>
<accession>A0A6H0N5X0</accession>
<comment type="similarity">
    <text evidence="2 15">Belongs to the complex I subunit 6 family.</text>
</comment>
<evidence type="ECO:0000256" key="2">
    <source>
        <dbReference type="ARBA" id="ARBA00005698"/>
    </source>
</evidence>
<evidence type="ECO:0000256" key="12">
    <source>
        <dbReference type="ARBA" id="ARBA00023128"/>
    </source>
</evidence>
<gene>
    <name evidence="16" type="primary">ND6</name>
</gene>